<evidence type="ECO:0000313" key="3">
    <source>
        <dbReference type="EMBL" id="GAB1226894.1"/>
    </source>
</evidence>
<dbReference type="SMART" id="SM00332">
    <property type="entry name" value="PP2Cc"/>
    <property type="match status" value="1"/>
</dbReference>
<evidence type="ECO:0000259" key="2">
    <source>
        <dbReference type="PROSITE" id="PS51746"/>
    </source>
</evidence>
<reference evidence="3 4" key="1">
    <citation type="journal article" date="2019" name="PLoS Negl. Trop. Dis.">
        <title>Whole genome sequencing of Entamoeba nuttalli reveals mammalian host-related molecular signatures and a novel octapeptide-repeat surface protein.</title>
        <authorList>
            <person name="Tanaka M."/>
            <person name="Makiuchi T."/>
            <person name="Komiyama T."/>
            <person name="Shiina T."/>
            <person name="Osaki K."/>
            <person name="Tachibana H."/>
        </authorList>
    </citation>
    <scope>NUCLEOTIDE SEQUENCE [LARGE SCALE GENOMIC DNA]</scope>
    <source>
        <strain evidence="3 4">P19-061405</strain>
    </source>
</reference>
<dbReference type="InterPro" id="IPR001932">
    <property type="entry name" value="PPM-type_phosphatase-like_dom"/>
</dbReference>
<evidence type="ECO:0000313" key="4">
    <source>
        <dbReference type="Proteomes" id="UP001628156"/>
    </source>
</evidence>
<feature type="compositionally biased region" description="Polar residues" evidence="1">
    <location>
        <begin position="1"/>
        <end position="12"/>
    </location>
</feature>
<dbReference type="PANTHER" id="PTHR47992">
    <property type="entry name" value="PROTEIN PHOSPHATASE"/>
    <property type="match status" value="1"/>
</dbReference>
<dbReference type="InterPro" id="IPR015655">
    <property type="entry name" value="PP2C"/>
</dbReference>
<dbReference type="InterPro" id="IPR036457">
    <property type="entry name" value="PPM-type-like_dom_sf"/>
</dbReference>
<accession>A0ABQ0DVM7</accession>
<organism evidence="3 4">
    <name type="scientific">Entamoeba nuttalli</name>
    <dbReference type="NCBI Taxonomy" id="412467"/>
    <lineage>
        <taxon>Eukaryota</taxon>
        <taxon>Amoebozoa</taxon>
        <taxon>Evosea</taxon>
        <taxon>Archamoebae</taxon>
        <taxon>Mastigamoebida</taxon>
        <taxon>Entamoebidae</taxon>
        <taxon>Entamoeba</taxon>
    </lineage>
</organism>
<name>A0ABQ0DVM7_9EUKA</name>
<sequence>MSAITRLSSSSPELPKTKIPHKRVRSIGATGKSTFYGEERPVIINGKVLISGGLTLPLLSSSYLVSKNGEIKRLKTGQSFEENEEDQLLCKQTYTSSKRFNINVSQTIGRRIYMEDMVMIKGELFDGIDYIGVFDGHNGKDAAKKAMETFHKLLDEYLIKSDHYLEHLNHICNEIQQLISFTTASGTTASVIIIREDDVIFCYIGDSPIYIKSNEQVKKISIDHNTSNEEEVKRILNCGGSVVDINGTKRVNSKIVLTRSLGDKSLHPPLTNEPTIISIPLNEIDSIIVASDGISSIPCKLLNELTNPTFDLEQQAVNIRNIAYEKNSPDNISVVVIQIAQPIISS</sequence>
<feature type="region of interest" description="Disordered" evidence="1">
    <location>
        <begin position="1"/>
        <end position="20"/>
    </location>
</feature>
<dbReference type="Proteomes" id="UP001628156">
    <property type="component" value="Unassembled WGS sequence"/>
</dbReference>
<protein>
    <recommendedName>
        <fullName evidence="2">PPM-type phosphatase domain-containing protein</fullName>
    </recommendedName>
</protein>
<gene>
    <name evidence="3" type="ORF">ENUP19_0308G0003</name>
</gene>
<dbReference type="PROSITE" id="PS51746">
    <property type="entry name" value="PPM_2"/>
    <property type="match status" value="1"/>
</dbReference>
<keyword evidence="4" id="KW-1185">Reference proteome</keyword>
<proteinExistence type="predicted"/>
<dbReference type="EMBL" id="BAAFRS010000308">
    <property type="protein sequence ID" value="GAB1226894.1"/>
    <property type="molecule type" value="Genomic_DNA"/>
</dbReference>
<evidence type="ECO:0000256" key="1">
    <source>
        <dbReference type="SAM" id="MobiDB-lite"/>
    </source>
</evidence>
<dbReference type="Gene3D" id="3.60.40.10">
    <property type="entry name" value="PPM-type phosphatase domain"/>
    <property type="match status" value="1"/>
</dbReference>
<feature type="domain" description="PPM-type phosphatase" evidence="2">
    <location>
        <begin position="101"/>
        <end position="339"/>
    </location>
</feature>
<comment type="caution">
    <text evidence="3">The sequence shown here is derived from an EMBL/GenBank/DDBJ whole genome shotgun (WGS) entry which is preliminary data.</text>
</comment>
<dbReference type="Pfam" id="PF00481">
    <property type="entry name" value="PP2C"/>
    <property type="match status" value="1"/>
</dbReference>
<dbReference type="CDD" id="cd00143">
    <property type="entry name" value="PP2Cc"/>
    <property type="match status" value="1"/>
</dbReference>
<dbReference type="SUPFAM" id="SSF81606">
    <property type="entry name" value="PP2C-like"/>
    <property type="match status" value="1"/>
</dbReference>